<dbReference type="OrthoDB" id="7585869at2"/>
<protein>
    <submittedName>
        <fullName evidence="2">Uncharacterized protein</fullName>
    </submittedName>
</protein>
<name>A0A1T5K140_9GAMM</name>
<keyword evidence="3" id="KW-1185">Reference proteome</keyword>
<keyword evidence="1" id="KW-1133">Transmembrane helix</keyword>
<accession>A0A1T5K140</accession>
<dbReference type="STRING" id="428993.SAMN06296058_1253"/>
<sequence>MNLLLLVALIVAFVVAAALGVRAIGGNITLVEDWKKAWRWYSTYGLILLAAMPDIFNALLAGDYLAGTPVSEEFSWWIRIGAGATFLLRSLNQLKRPDLPKFDSTDGAGA</sequence>
<evidence type="ECO:0000313" key="2">
    <source>
        <dbReference type="EMBL" id="SKC57199.1"/>
    </source>
</evidence>
<keyword evidence="1" id="KW-0812">Transmembrane</keyword>
<reference evidence="2 3" key="1">
    <citation type="submission" date="2017-02" db="EMBL/GenBank/DDBJ databases">
        <authorList>
            <person name="Peterson S.W."/>
        </authorList>
    </citation>
    <scope>NUCLEOTIDE SEQUENCE [LARGE SCALE GENOMIC DNA]</scope>
    <source>
        <strain evidence="2 3">P15</strain>
    </source>
</reference>
<gene>
    <name evidence="2" type="ORF">SAMN06296058_1253</name>
</gene>
<dbReference type="InterPro" id="IPR057700">
    <property type="entry name" value="DUF7940"/>
</dbReference>
<proteinExistence type="predicted"/>
<dbReference type="RefSeq" id="WP_079723568.1">
    <property type="nucleotide sequence ID" value="NZ_BMCL01000002.1"/>
</dbReference>
<dbReference type="EMBL" id="FUZV01000001">
    <property type="protein sequence ID" value="SKC57199.1"/>
    <property type="molecule type" value="Genomic_DNA"/>
</dbReference>
<dbReference type="Proteomes" id="UP000190341">
    <property type="component" value="Unassembled WGS sequence"/>
</dbReference>
<keyword evidence="1" id="KW-0472">Membrane</keyword>
<dbReference type="Pfam" id="PF25612">
    <property type="entry name" value="DUF7940"/>
    <property type="match status" value="1"/>
</dbReference>
<feature type="transmembrane region" description="Helical" evidence="1">
    <location>
        <begin position="44"/>
        <end position="66"/>
    </location>
</feature>
<evidence type="ECO:0000313" key="3">
    <source>
        <dbReference type="Proteomes" id="UP000190341"/>
    </source>
</evidence>
<dbReference type="AlphaFoldDB" id="A0A1T5K140"/>
<evidence type="ECO:0000256" key="1">
    <source>
        <dbReference type="SAM" id="Phobius"/>
    </source>
</evidence>
<organism evidence="2 3">
    <name type="scientific">Pseudoxanthomonas indica</name>
    <dbReference type="NCBI Taxonomy" id="428993"/>
    <lineage>
        <taxon>Bacteria</taxon>
        <taxon>Pseudomonadati</taxon>
        <taxon>Pseudomonadota</taxon>
        <taxon>Gammaproteobacteria</taxon>
        <taxon>Lysobacterales</taxon>
        <taxon>Lysobacteraceae</taxon>
        <taxon>Pseudoxanthomonas</taxon>
    </lineage>
</organism>